<dbReference type="Pfam" id="PF02321">
    <property type="entry name" value="OEP"/>
    <property type="match status" value="2"/>
</dbReference>
<dbReference type="PANTHER" id="PTHR30203:SF24">
    <property type="entry name" value="BLR4935 PROTEIN"/>
    <property type="match status" value="1"/>
</dbReference>
<organism evidence="2 3">
    <name type="scientific">Acidovorax carolinensis</name>
    <dbReference type="NCBI Taxonomy" id="553814"/>
    <lineage>
        <taxon>Bacteria</taxon>
        <taxon>Pseudomonadati</taxon>
        <taxon>Pseudomonadota</taxon>
        <taxon>Betaproteobacteria</taxon>
        <taxon>Burkholderiales</taxon>
        <taxon>Comamonadaceae</taxon>
        <taxon>Acidovorax</taxon>
    </lineage>
</organism>
<accession>A0A240TQN9</accession>
<keyword evidence="3" id="KW-1185">Reference proteome</keyword>
<protein>
    <submittedName>
        <fullName evidence="2">Transporter</fullName>
    </submittedName>
</protein>
<name>A0A240UCE7_9BURK</name>
<reference evidence="2" key="1">
    <citation type="submission" date="2017-05" db="EMBL/GenBank/DDBJ databases">
        <title>Polyphasic characterization of four soil-derived phenanthrene-degrading Acidovorax strains and proposal of Acidovorax phenanthrenivorans sp. nov.</title>
        <authorList>
            <person name="Singleton D."/>
            <person name="Lee J."/>
            <person name="Dickey A.N."/>
            <person name="Stroud A."/>
            <person name="Scholl E.H."/>
            <person name="Wright F.A."/>
            <person name="Aitken M.D."/>
        </authorList>
    </citation>
    <scope>NUCLEOTIDE SEQUENCE</scope>
    <source>
        <strain evidence="2">P4</strain>
    </source>
</reference>
<dbReference type="KEGG" id="acin:CBP34_06970"/>
<dbReference type="Gene3D" id="1.20.1600.10">
    <property type="entry name" value="Outer membrane efflux proteins (OEP)"/>
    <property type="match status" value="1"/>
</dbReference>
<dbReference type="InterPro" id="IPR003423">
    <property type="entry name" value="OMP_efflux"/>
</dbReference>
<proteinExistence type="inferred from homology"/>
<dbReference type="OrthoDB" id="9791261at2"/>
<dbReference type="AlphaFoldDB" id="A0A240UCE7"/>
<sequence>MMPMRNRLSLGVVVVSLALSSMVHAQEAKLGSSVEGLLQAARDRNPEIASMRFDADAAAERVAPAGALPDPKFRTELRDITRMGEQNPTLLPGRVGSTRYVLMQDFPWMGKRGLKREVAESQAQAARSRAAGAWVELAGKIKTTYAELYYLDQNERLSREILDLMARLEKVAQVRYAGGLAAQQDVIRAQVEQSTMRNELIALDAERRQLQSKLNALVGRPTSEILAAPEQIRALPSPEQVSFAALEGRARMNNPLLRTEESQIRAAEKNRELTYKNRYPDFNVGISPIQYRGSIKEWELMVELNIPLQQDSRRAQERESEAMLAAARSRQEVVTNQVLADLYANVAGFESARRSLALTTESLLPQSELTFRSALAGYQTGKVDFATLLDAQRQIRQSKLNQIKAGVEAQKRLTEIERIVGEEQ</sequence>
<dbReference type="KEGG" id="acid:CBP33_07070"/>
<dbReference type="InterPro" id="IPR010131">
    <property type="entry name" value="MdtP/NodT-like"/>
</dbReference>
<dbReference type="PANTHER" id="PTHR30203">
    <property type="entry name" value="OUTER MEMBRANE CATION EFFLUX PROTEIN"/>
    <property type="match status" value="1"/>
</dbReference>
<dbReference type="GO" id="GO:0015562">
    <property type="term" value="F:efflux transmembrane transporter activity"/>
    <property type="evidence" value="ECO:0007669"/>
    <property type="project" value="InterPro"/>
</dbReference>
<accession>A0A240U244</accession>
<dbReference type="KEGG" id="acis:CBP35_11290"/>
<dbReference type="Proteomes" id="UP000194440">
    <property type="component" value="Chromosome"/>
</dbReference>
<evidence type="ECO:0000313" key="3">
    <source>
        <dbReference type="Proteomes" id="UP000194440"/>
    </source>
</evidence>
<comment type="similarity">
    <text evidence="1">Belongs to the outer membrane factor (OMF) (TC 1.B.17) family.</text>
</comment>
<dbReference type="RefSeq" id="WP_086911979.1">
    <property type="nucleotide sequence ID" value="NZ_CP021359.1"/>
</dbReference>
<dbReference type="EMBL" id="CP021366">
    <property type="protein sequence ID" value="ART58743.1"/>
    <property type="molecule type" value="Genomic_DNA"/>
</dbReference>
<evidence type="ECO:0000256" key="1">
    <source>
        <dbReference type="ARBA" id="ARBA00007613"/>
    </source>
</evidence>
<dbReference type="KEGG" id="acip:CBP36_07640"/>
<dbReference type="SUPFAM" id="SSF56954">
    <property type="entry name" value="Outer membrane efflux proteins (OEP)"/>
    <property type="match status" value="1"/>
</dbReference>
<evidence type="ECO:0000313" key="2">
    <source>
        <dbReference type="EMBL" id="ART58743.1"/>
    </source>
</evidence>
<gene>
    <name evidence="2" type="ORF">CBP36_07640</name>
</gene>
<accession>A0A240UCE7</accession>